<dbReference type="Gene3D" id="2.120.10.80">
    <property type="entry name" value="Kelch-type beta propeller"/>
    <property type="match status" value="1"/>
</dbReference>
<reference evidence="6" key="2">
    <citation type="submission" date="2021-04" db="EMBL/GenBank/DDBJ databases">
        <authorList>
            <person name="Gilroy R."/>
        </authorList>
    </citation>
    <scope>NUCLEOTIDE SEQUENCE</scope>
    <source>
        <strain evidence="6">5134</strain>
    </source>
</reference>
<reference evidence="6" key="1">
    <citation type="journal article" date="2021" name="PeerJ">
        <title>Extensive microbial diversity within the chicken gut microbiome revealed by metagenomics and culture.</title>
        <authorList>
            <person name="Gilroy R."/>
            <person name="Ravi A."/>
            <person name="Getino M."/>
            <person name="Pursley I."/>
            <person name="Horton D.L."/>
            <person name="Alikhan N.F."/>
            <person name="Baker D."/>
            <person name="Gharbi K."/>
            <person name="Hall N."/>
            <person name="Watson M."/>
            <person name="Adriaenssens E.M."/>
            <person name="Foster-Nyarko E."/>
            <person name="Jarju S."/>
            <person name="Secka A."/>
            <person name="Antonio M."/>
            <person name="Oren A."/>
            <person name="Chaudhuri R.R."/>
            <person name="La Ragione R."/>
            <person name="Hildebrand F."/>
            <person name="Pallen M.J."/>
        </authorList>
    </citation>
    <scope>NUCLEOTIDE SEQUENCE</scope>
    <source>
        <strain evidence="6">5134</strain>
    </source>
</reference>
<feature type="transmembrane region" description="Helical" evidence="3">
    <location>
        <begin position="555"/>
        <end position="577"/>
    </location>
</feature>
<dbReference type="PANTHER" id="PTHR35807:SF1">
    <property type="entry name" value="TRANSCRIPTIONAL REGULATOR REDD"/>
    <property type="match status" value="1"/>
</dbReference>
<keyword evidence="3" id="KW-0472">Membrane</keyword>
<dbReference type="InterPro" id="IPR015915">
    <property type="entry name" value="Kelch-typ_b-propeller"/>
</dbReference>
<dbReference type="PANTHER" id="PTHR35807">
    <property type="entry name" value="TRANSCRIPTIONAL REGULATOR REDD-RELATED"/>
    <property type="match status" value="1"/>
</dbReference>
<evidence type="ECO:0000256" key="4">
    <source>
        <dbReference type="SAM" id="SignalP"/>
    </source>
</evidence>
<evidence type="ECO:0000313" key="7">
    <source>
        <dbReference type="Proteomes" id="UP000886844"/>
    </source>
</evidence>
<dbReference type="SUPFAM" id="SSF48452">
    <property type="entry name" value="TPR-like"/>
    <property type="match status" value="1"/>
</dbReference>
<accession>A0A9D1Z4U0</accession>
<evidence type="ECO:0000259" key="5">
    <source>
        <dbReference type="SMART" id="SM01043"/>
    </source>
</evidence>
<dbReference type="InterPro" id="IPR011990">
    <property type="entry name" value="TPR-like_helical_dom_sf"/>
</dbReference>
<protein>
    <submittedName>
        <fullName evidence="6">Bacterial transcriptional activator domain-containing protein</fullName>
    </submittedName>
</protein>
<evidence type="ECO:0000256" key="2">
    <source>
        <dbReference type="ARBA" id="ARBA00023163"/>
    </source>
</evidence>
<feature type="chain" id="PRO_5039468731" evidence="4">
    <location>
        <begin position="22"/>
        <end position="850"/>
    </location>
</feature>
<feature type="domain" description="Bacterial transcriptional activator" evidence="5">
    <location>
        <begin position="705"/>
        <end position="850"/>
    </location>
</feature>
<dbReference type="Pfam" id="PF03704">
    <property type="entry name" value="BTAD"/>
    <property type="match status" value="1"/>
</dbReference>
<keyword evidence="3" id="KW-1133">Transmembrane helix</keyword>
<keyword evidence="4" id="KW-0732">Signal</keyword>
<dbReference type="InterPro" id="IPR005158">
    <property type="entry name" value="BTAD"/>
</dbReference>
<dbReference type="Proteomes" id="UP000886844">
    <property type="component" value="Unassembled WGS sequence"/>
</dbReference>
<evidence type="ECO:0000256" key="3">
    <source>
        <dbReference type="SAM" id="Phobius"/>
    </source>
</evidence>
<evidence type="ECO:0000313" key="6">
    <source>
        <dbReference type="EMBL" id="HIY69551.1"/>
    </source>
</evidence>
<organism evidence="6 7">
    <name type="scientific">Candidatus Alistipes intestinigallinarum</name>
    <dbReference type="NCBI Taxonomy" id="2838440"/>
    <lineage>
        <taxon>Bacteria</taxon>
        <taxon>Pseudomonadati</taxon>
        <taxon>Bacteroidota</taxon>
        <taxon>Bacteroidia</taxon>
        <taxon>Bacteroidales</taxon>
        <taxon>Rikenellaceae</taxon>
        <taxon>Alistipes</taxon>
    </lineage>
</organism>
<dbReference type="InterPro" id="IPR051677">
    <property type="entry name" value="AfsR-DnrI-RedD_regulator"/>
</dbReference>
<dbReference type="GO" id="GO:0006355">
    <property type="term" value="P:regulation of DNA-templated transcription"/>
    <property type="evidence" value="ECO:0007669"/>
    <property type="project" value="TreeGrafter"/>
</dbReference>
<proteinExistence type="predicted"/>
<dbReference type="SUPFAM" id="SSF117281">
    <property type="entry name" value="Kelch motif"/>
    <property type="match status" value="1"/>
</dbReference>
<feature type="signal peptide" evidence="4">
    <location>
        <begin position="1"/>
        <end position="21"/>
    </location>
</feature>
<keyword evidence="2" id="KW-0804">Transcription</keyword>
<dbReference type="Gene3D" id="1.25.40.10">
    <property type="entry name" value="Tetratricopeptide repeat domain"/>
    <property type="match status" value="1"/>
</dbReference>
<keyword evidence="1" id="KW-0805">Transcription regulation</keyword>
<dbReference type="EMBL" id="DXDA01000068">
    <property type="protein sequence ID" value="HIY69551.1"/>
    <property type="molecule type" value="Genomic_DNA"/>
</dbReference>
<evidence type="ECO:0000256" key="1">
    <source>
        <dbReference type="ARBA" id="ARBA00023015"/>
    </source>
</evidence>
<name>A0A9D1Z4U0_9BACT</name>
<comment type="caution">
    <text evidence="6">The sequence shown here is derived from an EMBL/GenBank/DDBJ whole genome shotgun (WGS) entry which is preliminary data.</text>
</comment>
<sequence>MTKYSILFPLLLLLNFGVLNGQESAASGLLFASKTESITQRTSLELFDRHPCKLRNNFSLSFEISIRDTKRFGYILRLIDEEKERASLVFVNFREGNNYYIDFNTTQTKHNLPMPVHPDIAGTGKWIPIRMDFDLVNDLVRLQIHDASYECRRIGLKNPSRLRLIFGCHGINLDVPAMALRNIRITEKGKIRQIIPLDESSGHVVHNSKGQEVGHVKNPTWLISEHFNWNQVADFETQLTSGIAYNPFSNEAYIIGNDSLLIFQTDTRNIISTPIEHVPMLIDEAIYNLKTNQTYLYNLDNPDTLSPSVVLLNMETLKIDQEGFPPVIRNRLHHHNAFFEPEYDTLFLFGGYGNFSYSNKLFGYESVSDRWREIPFSKGGGQACPRFFAASGEGRSDYEILIFGGFGNESGRQELGGKNLYDLISLDLQTKEVRKLWEIPADSLYVPATNLILSRDKKSFYTLVYPHHLASSRLVLCRYDLETGHSEVVSSSIPILSEEIITKVFLFHNAAMNELVTVIREYKDKKRANIRIYTLNMPAVSAHELSAKNYSVRSFPFQTIALLVTALILGILLYLYWRFKTGSRKSPSSAMHPTAKERIQTKNAIYVLGDFLSFDNRGSENTYRFSAKLQMLFSLVLLHSKREDVGISTKLLSMTLWPDKEMGETKNIRGVTINHLRKILEDIDGIELTYDNSKWKFSFGDAFYCDYIHCMNLCQELLQSEDLKPYATSQDKELESRMDALLKILNRGPLLPLMTEPWIENKRRDFEAEVEKVFLQQIQRQQALGNHDRVMQLIETLFIIDPLNEDFLSMGVSTLKVMGRLDRALKLYHDFCNRFKAAIGVEYPHTFEAL</sequence>
<dbReference type="SMART" id="SM01043">
    <property type="entry name" value="BTAD"/>
    <property type="match status" value="1"/>
</dbReference>
<dbReference type="GO" id="GO:0003677">
    <property type="term" value="F:DNA binding"/>
    <property type="evidence" value="ECO:0007669"/>
    <property type="project" value="TreeGrafter"/>
</dbReference>
<dbReference type="AlphaFoldDB" id="A0A9D1Z4U0"/>
<gene>
    <name evidence="6" type="ORF">H9828_09060</name>
</gene>
<keyword evidence="3" id="KW-0812">Transmembrane</keyword>